<gene>
    <name evidence="7" type="ORF">HCK00_07845</name>
</gene>
<dbReference type="NCBIfam" id="NF041196">
    <property type="entry name" value="ScbR_bind_reg"/>
    <property type="match status" value="1"/>
</dbReference>
<evidence type="ECO:0000313" key="7">
    <source>
        <dbReference type="EMBL" id="NJQ00450.1"/>
    </source>
</evidence>
<dbReference type="RefSeq" id="WP_168101079.1">
    <property type="nucleotide sequence ID" value="NZ_JAATEN010000005.1"/>
</dbReference>
<evidence type="ECO:0000256" key="5">
    <source>
        <dbReference type="SAM" id="MobiDB-lite"/>
    </source>
</evidence>
<comment type="caution">
    <text evidence="7">The sequence shown here is derived from an EMBL/GenBank/DDBJ whole genome shotgun (WGS) entry which is preliminary data.</text>
</comment>
<evidence type="ECO:0000256" key="4">
    <source>
        <dbReference type="PROSITE-ProRule" id="PRU00335"/>
    </source>
</evidence>
<dbReference type="SUPFAM" id="SSF46689">
    <property type="entry name" value="Homeodomain-like"/>
    <property type="match status" value="1"/>
</dbReference>
<evidence type="ECO:0000259" key="6">
    <source>
        <dbReference type="PROSITE" id="PS50977"/>
    </source>
</evidence>
<dbReference type="PANTHER" id="PTHR30055:SF234">
    <property type="entry name" value="HTH-TYPE TRANSCRIPTIONAL REGULATOR BETI"/>
    <property type="match status" value="1"/>
</dbReference>
<dbReference type="SUPFAM" id="SSF48498">
    <property type="entry name" value="Tetracyclin repressor-like, C-terminal domain"/>
    <property type="match status" value="1"/>
</dbReference>
<keyword evidence="1" id="KW-0805">Transcription regulation</keyword>
<dbReference type="InterPro" id="IPR009057">
    <property type="entry name" value="Homeodomain-like_sf"/>
</dbReference>
<feature type="domain" description="HTH tetR-type" evidence="6">
    <location>
        <begin position="8"/>
        <end position="68"/>
    </location>
</feature>
<proteinExistence type="predicted"/>
<keyword evidence="2 4" id="KW-0238">DNA-binding</keyword>
<dbReference type="Gene3D" id="1.10.357.10">
    <property type="entry name" value="Tetracycline Repressor, domain 2"/>
    <property type="match status" value="1"/>
</dbReference>
<evidence type="ECO:0000313" key="8">
    <source>
        <dbReference type="Proteomes" id="UP000695264"/>
    </source>
</evidence>
<evidence type="ECO:0000256" key="2">
    <source>
        <dbReference type="ARBA" id="ARBA00023125"/>
    </source>
</evidence>
<name>A0ABX1BRT6_9ACTN</name>
<dbReference type="InterPro" id="IPR047923">
    <property type="entry name" value="ArpA-like"/>
</dbReference>
<dbReference type="Pfam" id="PF00440">
    <property type="entry name" value="TetR_N"/>
    <property type="match status" value="1"/>
</dbReference>
<dbReference type="PANTHER" id="PTHR30055">
    <property type="entry name" value="HTH-TYPE TRANSCRIPTIONAL REGULATOR RUTR"/>
    <property type="match status" value="1"/>
</dbReference>
<keyword evidence="3" id="KW-0804">Transcription</keyword>
<dbReference type="InterPro" id="IPR036271">
    <property type="entry name" value="Tet_transcr_reg_TetR-rel_C_sf"/>
</dbReference>
<organism evidence="7 8">
    <name type="scientific">Streptomyces zingiberis</name>
    <dbReference type="NCBI Taxonomy" id="2053010"/>
    <lineage>
        <taxon>Bacteria</taxon>
        <taxon>Bacillati</taxon>
        <taxon>Actinomycetota</taxon>
        <taxon>Actinomycetes</taxon>
        <taxon>Kitasatosporales</taxon>
        <taxon>Streptomycetaceae</taxon>
        <taxon>Streptomyces</taxon>
    </lineage>
</organism>
<evidence type="ECO:0000256" key="3">
    <source>
        <dbReference type="ARBA" id="ARBA00023163"/>
    </source>
</evidence>
<feature type="compositionally biased region" description="Low complexity" evidence="5">
    <location>
        <begin position="210"/>
        <end position="221"/>
    </location>
</feature>
<dbReference type="InterPro" id="IPR050109">
    <property type="entry name" value="HTH-type_TetR-like_transc_reg"/>
</dbReference>
<feature type="compositionally biased region" description="Basic and acidic residues" evidence="5">
    <location>
        <begin position="230"/>
        <end position="249"/>
    </location>
</feature>
<dbReference type="PRINTS" id="PR00455">
    <property type="entry name" value="HTHTETR"/>
</dbReference>
<feature type="region of interest" description="Disordered" evidence="5">
    <location>
        <begin position="210"/>
        <end position="249"/>
    </location>
</feature>
<dbReference type="InterPro" id="IPR001647">
    <property type="entry name" value="HTH_TetR"/>
</dbReference>
<accession>A0ABX1BRT6</accession>
<evidence type="ECO:0000256" key="1">
    <source>
        <dbReference type="ARBA" id="ARBA00023015"/>
    </source>
</evidence>
<dbReference type="EMBL" id="JAATEN010000005">
    <property type="protein sequence ID" value="NJQ00450.1"/>
    <property type="molecule type" value="Genomic_DNA"/>
</dbReference>
<keyword evidence="8" id="KW-1185">Reference proteome</keyword>
<protein>
    <submittedName>
        <fullName evidence="7">TetR family transcriptional regulator</fullName>
    </submittedName>
</protein>
<dbReference type="PROSITE" id="PS50977">
    <property type="entry name" value="HTH_TETR_2"/>
    <property type="match status" value="1"/>
</dbReference>
<feature type="DNA-binding region" description="H-T-H motif" evidence="4">
    <location>
        <begin position="31"/>
        <end position="50"/>
    </location>
</feature>
<dbReference type="Proteomes" id="UP000695264">
    <property type="component" value="Unassembled WGS sequence"/>
</dbReference>
<sequence>MPKQDRAVRTRQTILLAAAGVFEERGYGAAKLTEILDRARVTKGALYFHFASKKELALAVLQAQIEEAPPRVPQSSRAQEFVDLGLVFAHRLVYDPLLRGSVRLTFEHNSYDLDRSGPYRQWTEVSLSLLTEARERGELLPHVVPLETARLVVGAYAGINLMNQVLDARAELCREASALYQHIMPSVAVPGVLVSLDMAPDRGARVLAEARAGEAAEATRGPDATEPAEAGERTASGERTEAGKAVRTG</sequence>
<reference evidence="7 8" key="1">
    <citation type="submission" date="2020-03" db="EMBL/GenBank/DDBJ databases">
        <title>WGS of actinomycetes isolated from Thailand.</title>
        <authorList>
            <person name="Thawai C."/>
        </authorList>
    </citation>
    <scope>NUCLEOTIDE SEQUENCE [LARGE SCALE GENOMIC DNA]</scope>
    <source>
        <strain evidence="7 8">PLAI 1-29</strain>
    </source>
</reference>